<dbReference type="Proteomes" id="UP001516023">
    <property type="component" value="Unassembled WGS sequence"/>
</dbReference>
<evidence type="ECO:0000256" key="1">
    <source>
        <dbReference type="SAM" id="MobiDB-lite"/>
    </source>
</evidence>
<reference evidence="3 4" key="1">
    <citation type="journal article" date="2020" name="G3 (Bethesda)">
        <title>Improved Reference Genome for Cyclotella cryptica CCMP332, a Model for Cell Wall Morphogenesis, Salinity Adaptation, and Lipid Production in Diatoms (Bacillariophyta).</title>
        <authorList>
            <person name="Roberts W.R."/>
            <person name="Downey K.M."/>
            <person name="Ruck E.C."/>
            <person name="Traller J.C."/>
            <person name="Alverson A.J."/>
        </authorList>
    </citation>
    <scope>NUCLEOTIDE SEQUENCE [LARGE SCALE GENOMIC DNA]</scope>
    <source>
        <strain evidence="3 4">CCMP332</strain>
    </source>
</reference>
<feature type="compositionally biased region" description="Acidic residues" evidence="1">
    <location>
        <begin position="924"/>
        <end position="939"/>
    </location>
</feature>
<evidence type="ECO:0000313" key="3">
    <source>
        <dbReference type="EMBL" id="KAL3793885.1"/>
    </source>
</evidence>
<accession>A0ABD3Q0H7</accession>
<dbReference type="Pfam" id="PF20330">
    <property type="entry name" value="DUF6625"/>
    <property type="match status" value="1"/>
</dbReference>
<sequence length="1139" mass="127162">MEQPKPRRITKSNQNRRPLPRNYPYSMMLPAAKATRVKTGHRPPSKSTAPLKQFADTIILQLTRQQPTTATYATVSLLGVGLVYLLFSALHTSFPPAHSSSDLGPHEVSHLINPTKSGDVAAMGRRYANLPKNRLAIVIPYLAPPAGAPTFPPYFELFATSAAGSAQDVDYLIFHCFIPPNLLPDQGSLPMNVKLIDLNSQKKKSGGDTSEENECDMAKLFTRVTDQRQKNNQMKMPVDKLSSMLSRQIINLPYMLVEYKPAFGHIFAEYLKDYSHWGYSDLDVVFGDMSRWIDHDEWTDYDIVTYGFGDQDKLYLRGQFTFHRNDPSYINQLWRGCKYLSEMDVRYANPSKVKFESAEGCYSQAVITKKDVKVKYAVKAFSDVSEHSPIYAHGMYLSLGSAPSTITSFSMSYNAKSVLYTASTIESGSTLLTLSPNWFEDHSKYSLYSKRDLPLQQYIGEKSQVQTYRTLYNEGDKQASKVKCMYWAPKEYQMDLCTVEGSVGSDEVVFLEGGVLTKQKFVLRENVFPSGVRSFPFFHFQEWKRTYRTTQLLPSHNIRQPPTSSKAMSGLIITKEGALPLFIPDSSPSGWKSHKHLKWSSSKTISSDWVTLDTGATSSQPSHSRFCLSSSPKSNPKGATLCEISAAWPRMESSNSYLEDSAYVNILRSPAAKIKTTVRGKKETSSASWWDDRLIDAKNDVTLALTLQISSSLMTEKAVVKSLLAVADSNIFIWGGRQPSVLLIYIDSSVKDKNLLAATVQLIKDTFASDPADSTAAHLQNSLVAIVDSNEPSVSRKALMNMAANAAPTRWVVTGLELERGLVLSQEASLYAMREAKVYADLRGYVFVIPQFASKRDDTRIVKNNLPEGRHMFSSIGSELLPTIKGKQSMSSRLSEYDCAKCSAKFSLPEDKTVQQETIGSGEELLDDVEGADEGEMDDQAQNRRRRLADASTFSDKSVEEHIENLWWDLSVSEAYGTPGGFNGQSDSSVDAIVKIHDRIEVSLISLLDRSEYHLDYLRYFDKSPVLLIDRLGPSPEMMTLDFAPEVEEFGGRCFNLLRLAQLATLGYRINVLPGAFAASYPKTRSALCTDALAKRHDSSQCDCDLGSEATINEILIDEVKRPAKVAVLKDFDSRETVM</sequence>
<dbReference type="EMBL" id="JABMIG020000086">
    <property type="protein sequence ID" value="KAL3793885.1"/>
    <property type="molecule type" value="Genomic_DNA"/>
</dbReference>
<evidence type="ECO:0000313" key="4">
    <source>
        <dbReference type="Proteomes" id="UP001516023"/>
    </source>
</evidence>
<keyword evidence="2" id="KW-0472">Membrane</keyword>
<dbReference type="InterPro" id="IPR046733">
    <property type="entry name" value="DUF6625"/>
</dbReference>
<keyword evidence="2" id="KW-0812">Transmembrane</keyword>
<protein>
    <submittedName>
        <fullName evidence="3">Uncharacterized protein</fullName>
    </submittedName>
</protein>
<organism evidence="3 4">
    <name type="scientific">Cyclotella cryptica</name>
    <dbReference type="NCBI Taxonomy" id="29204"/>
    <lineage>
        <taxon>Eukaryota</taxon>
        <taxon>Sar</taxon>
        <taxon>Stramenopiles</taxon>
        <taxon>Ochrophyta</taxon>
        <taxon>Bacillariophyta</taxon>
        <taxon>Coscinodiscophyceae</taxon>
        <taxon>Thalassiosirophycidae</taxon>
        <taxon>Stephanodiscales</taxon>
        <taxon>Stephanodiscaceae</taxon>
        <taxon>Cyclotella</taxon>
    </lineage>
</organism>
<gene>
    <name evidence="3" type="ORF">HJC23_002132</name>
</gene>
<comment type="caution">
    <text evidence="3">The sequence shown here is derived from an EMBL/GenBank/DDBJ whole genome shotgun (WGS) entry which is preliminary data.</text>
</comment>
<feature type="region of interest" description="Disordered" evidence="1">
    <location>
        <begin position="913"/>
        <end position="951"/>
    </location>
</feature>
<keyword evidence="4" id="KW-1185">Reference proteome</keyword>
<keyword evidence="2" id="KW-1133">Transmembrane helix</keyword>
<dbReference type="AlphaFoldDB" id="A0ABD3Q0H7"/>
<feature type="transmembrane region" description="Helical" evidence="2">
    <location>
        <begin position="70"/>
        <end position="90"/>
    </location>
</feature>
<feature type="compositionally biased region" description="Basic residues" evidence="1">
    <location>
        <begin position="1"/>
        <end position="10"/>
    </location>
</feature>
<evidence type="ECO:0000256" key="2">
    <source>
        <dbReference type="SAM" id="Phobius"/>
    </source>
</evidence>
<feature type="region of interest" description="Disordered" evidence="1">
    <location>
        <begin position="1"/>
        <end position="24"/>
    </location>
</feature>
<name>A0ABD3Q0H7_9STRA</name>
<proteinExistence type="predicted"/>